<keyword evidence="4 9" id="KW-0560">Oxidoreductase</keyword>
<protein>
    <submittedName>
        <fullName evidence="9">Aromatic ring-hydroxylating dioxygenase subunit alpha</fullName>
        <ecNumber evidence="9">1.14.13.-</ecNumber>
    </submittedName>
</protein>
<evidence type="ECO:0000256" key="7">
    <source>
        <dbReference type="ARBA" id="ARBA00023027"/>
    </source>
</evidence>
<evidence type="ECO:0000256" key="3">
    <source>
        <dbReference type="ARBA" id="ARBA00022723"/>
    </source>
</evidence>
<keyword evidence="2" id="KW-0001">2Fe-2S</keyword>
<dbReference type="Proteomes" id="UP001607157">
    <property type="component" value="Unassembled WGS sequence"/>
</dbReference>
<dbReference type="EC" id="1.14.13.-" evidence="9"/>
<dbReference type="InterPro" id="IPR001663">
    <property type="entry name" value="Rng_hydr_dOase-A"/>
</dbReference>
<dbReference type="CDD" id="cd03469">
    <property type="entry name" value="Rieske_RO_Alpha_N"/>
    <property type="match status" value="1"/>
</dbReference>
<evidence type="ECO:0000256" key="5">
    <source>
        <dbReference type="ARBA" id="ARBA00023004"/>
    </source>
</evidence>
<dbReference type="RefSeq" id="WP_377169206.1">
    <property type="nucleotide sequence ID" value="NZ_JBHTJC010000001.1"/>
</dbReference>
<dbReference type="PROSITE" id="PS51296">
    <property type="entry name" value="RIESKE"/>
    <property type="match status" value="1"/>
</dbReference>
<keyword evidence="5" id="KW-0408">Iron</keyword>
<keyword evidence="10" id="KW-1185">Reference proteome</keyword>
<organism evidence="9 10">
    <name type="scientific">Roseovarius aquimarinus</name>
    <dbReference type="NCBI Taxonomy" id="1229156"/>
    <lineage>
        <taxon>Bacteria</taxon>
        <taxon>Pseudomonadati</taxon>
        <taxon>Pseudomonadota</taxon>
        <taxon>Alphaproteobacteria</taxon>
        <taxon>Rhodobacterales</taxon>
        <taxon>Roseobacteraceae</taxon>
        <taxon>Roseovarius</taxon>
    </lineage>
</organism>
<dbReference type="SUPFAM" id="SSF50022">
    <property type="entry name" value="ISP domain"/>
    <property type="match status" value="1"/>
</dbReference>
<gene>
    <name evidence="9" type="ORF">ACGRVM_02000</name>
</gene>
<keyword evidence="9" id="KW-0223">Dioxygenase</keyword>
<accession>A0ABW7I3B2</accession>
<dbReference type="PROSITE" id="PS00570">
    <property type="entry name" value="RING_HYDROXYL_ALPHA"/>
    <property type="match status" value="1"/>
</dbReference>
<keyword evidence="6" id="KW-0411">Iron-sulfur</keyword>
<dbReference type="InterPro" id="IPR036922">
    <property type="entry name" value="Rieske_2Fe-2S_sf"/>
</dbReference>
<dbReference type="PANTHER" id="PTHR43756:SF5">
    <property type="entry name" value="CHOLINE MONOOXYGENASE, CHLOROPLASTIC"/>
    <property type="match status" value="1"/>
</dbReference>
<comment type="caution">
    <text evidence="9">The sequence shown here is derived from an EMBL/GenBank/DDBJ whole genome shotgun (WGS) entry which is preliminary data.</text>
</comment>
<dbReference type="PRINTS" id="PR00090">
    <property type="entry name" value="RNGDIOXGNASE"/>
</dbReference>
<evidence type="ECO:0000256" key="1">
    <source>
        <dbReference type="ARBA" id="ARBA00001962"/>
    </source>
</evidence>
<evidence type="ECO:0000256" key="2">
    <source>
        <dbReference type="ARBA" id="ARBA00022714"/>
    </source>
</evidence>
<dbReference type="InterPro" id="IPR015881">
    <property type="entry name" value="ARHD_Rieske_2Fe_2S"/>
</dbReference>
<dbReference type="PANTHER" id="PTHR43756">
    <property type="entry name" value="CHOLINE MONOOXYGENASE, CHLOROPLASTIC"/>
    <property type="match status" value="1"/>
</dbReference>
<keyword evidence="7" id="KW-0520">NAD</keyword>
<keyword evidence="3" id="KW-0479">Metal-binding</keyword>
<evidence type="ECO:0000259" key="8">
    <source>
        <dbReference type="PROSITE" id="PS51296"/>
    </source>
</evidence>
<dbReference type="GO" id="GO:0051213">
    <property type="term" value="F:dioxygenase activity"/>
    <property type="evidence" value="ECO:0007669"/>
    <property type="project" value="UniProtKB-KW"/>
</dbReference>
<feature type="domain" description="Rieske" evidence="8">
    <location>
        <begin position="36"/>
        <end position="143"/>
    </location>
</feature>
<name>A0ABW7I3B2_9RHOB</name>
<dbReference type="EMBL" id="JBIHMM010000001">
    <property type="protein sequence ID" value="MFH0252652.1"/>
    <property type="molecule type" value="Genomic_DNA"/>
</dbReference>
<dbReference type="Gene3D" id="3.90.380.10">
    <property type="entry name" value="Naphthalene 1,2-dioxygenase Alpha Subunit, Chain A, domain 1"/>
    <property type="match status" value="2"/>
</dbReference>
<dbReference type="Pfam" id="PF00355">
    <property type="entry name" value="Rieske"/>
    <property type="match status" value="1"/>
</dbReference>
<proteinExistence type="predicted"/>
<evidence type="ECO:0000313" key="10">
    <source>
        <dbReference type="Proteomes" id="UP001607157"/>
    </source>
</evidence>
<sequence length="341" mass="39367">MRPLPGECSMRNLDPIHYVSPEIHARDVERIFAATWQLLGPASRLAERGDYIAAEIAGQKVFVMRTRDGLRAFRNVCRHRGARLLPEGTGRCNTIRCPYHQWVWGEDGSLLNVPFWGDDAEFELSDWALDRIEWHVWRGLLFVAIAPEQSFETQLGDLGAELADEPIENYAWVHEERLVFDANWKIYTDNFVEGYHIPGIHPEFHRAIEFDAFETVARDGMVRMTAPPREGLFYRGKWMWMWPNWTLSLFNGGMNTSRINPVDHQRTELIYNFYFADTSPETAAARQGTIEGNLQVVREDFEVCLETQKNYASGGYRPGPLSPRHEQGVAYFQSRLREAQA</sequence>
<evidence type="ECO:0000313" key="9">
    <source>
        <dbReference type="EMBL" id="MFH0252652.1"/>
    </source>
</evidence>
<dbReference type="Gene3D" id="2.102.10.10">
    <property type="entry name" value="Rieske [2Fe-2S] iron-sulphur domain"/>
    <property type="match status" value="1"/>
</dbReference>
<comment type="cofactor">
    <cofactor evidence="1">
        <name>Fe cation</name>
        <dbReference type="ChEBI" id="CHEBI:24875"/>
    </cofactor>
</comment>
<reference evidence="9 10" key="1">
    <citation type="submission" date="2024-10" db="EMBL/GenBank/DDBJ databases">
        <authorList>
            <person name="Yang X.-N."/>
        </authorList>
    </citation>
    <scope>NUCLEOTIDE SEQUENCE [LARGE SCALE GENOMIC DNA]</scope>
    <source>
        <strain evidence="9 10">CAU 1059</strain>
    </source>
</reference>
<evidence type="ECO:0000256" key="4">
    <source>
        <dbReference type="ARBA" id="ARBA00023002"/>
    </source>
</evidence>
<evidence type="ECO:0000256" key="6">
    <source>
        <dbReference type="ARBA" id="ARBA00023014"/>
    </source>
</evidence>
<dbReference type="Pfam" id="PF00848">
    <property type="entry name" value="Ring_hydroxyl_A"/>
    <property type="match status" value="1"/>
</dbReference>
<dbReference type="InterPro" id="IPR017941">
    <property type="entry name" value="Rieske_2Fe-2S"/>
</dbReference>
<dbReference type="InterPro" id="IPR015879">
    <property type="entry name" value="Ring_hydroxy_dOase_asu_C_dom"/>
</dbReference>
<dbReference type="SUPFAM" id="SSF55961">
    <property type="entry name" value="Bet v1-like"/>
    <property type="match status" value="1"/>
</dbReference>